<name>A0ABU9VET2_9BACI</name>
<evidence type="ECO:0000313" key="4">
    <source>
        <dbReference type="Proteomes" id="UP001418796"/>
    </source>
</evidence>
<accession>A0ABU9VET2</accession>
<feature type="region of interest" description="Disordered" evidence="1">
    <location>
        <begin position="1"/>
        <end position="21"/>
    </location>
</feature>
<proteinExistence type="predicted"/>
<evidence type="ECO:0000256" key="1">
    <source>
        <dbReference type="SAM" id="MobiDB-lite"/>
    </source>
</evidence>
<keyword evidence="2" id="KW-0472">Membrane</keyword>
<sequence>MKNDDQNSQERYESEEAKTAKQVSDGLEKIEQWHSVSTPNLQWFQQHVELEKKRVQKKRLKELLVFIIVSVFILSVGMAVVYREPIVFLYVQLIGLILLPIALYKPRRKVNHE</sequence>
<keyword evidence="2" id="KW-0812">Transmembrane</keyword>
<evidence type="ECO:0000256" key="2">
    <source>
        <dbReference type="SAM" id="Phobius"/>
    </source>
</evidence>
<feature type="compositionally biased region" description="Basic and acidic residues" evidence="1">
    <location>
        <begin position="1"/>
        <end position="19"/>
    </location>
</feature>
<evidence type="ECO:0000313" key="3">
    <source>
        <dbReference type="EMBL" id="MEN0641748.1"/>
    </source>
</evidence>
<dbReference type="RefSeq" id="WP_343128943.1">
    <property type="nucleotide sequence ID" value="NZ_JBCITK010000001.1"/>
</dbReference>
<keyword evidence="2" id="KW-1133">Transmembrane helix</keyword>
<comment type="caution">
    <text evidence="3">The sequence shown here is derived from an EMBL/GenBank/DDBJ whole genome shotgun (WGS) entry which is preliminary data.</text>
</comment>
<dbReference type="InterPro" id="IPR035238">
    <property type="entry name" value="DUF5345"/>
</dbReference>
<feature type="transmembrane region" description="Helical" evidence="2">
    <location>
        <begin position="63"/>
        <end position="81"/>
    </location>
</feature>
<dbReference type="Pfam" id="PF17280">
    <property type="entry name" value="DUF5345"/>
    <property type="match status" value="1"/>
</dbReference>
<reference evidence="3 4" key="1">
    <citation type="submission" date="2024-03" db="EMBL/GenBank/DDBJ databases">
        <title>Bacilli Hybrid Assemblies.</title>
        <authorList>
            <person name="Kovac J."/>
        </authorList>
    </citation>
    <scope>NUCLEOTIDE SEQUENCE [LARGE SCALE GENOMIC DNA]</scope>
    <source>
        <strain evidence="3 4">FSL R7-0666</strain>
    </source>
</reference>
<dbReference type="Proteomes" id="UP001418796">
    <property type="component" value="Unassembled WGS sequence"/>
</dbReference>
<organism evidence="3 4">
    <name type="scientific">Alkalicoccobacillus gibsonii</name>
    <dbReference type="NCBI Taxonomy" id="79881"/>
    <lineage>
        <taxon>Bacteria</taxon>
        <taxon>Bacillati</taxon>
        <taxon>Bacillota</taxon>
        <taxon>Bacilli</taxon>
        <taxon>Bacillales</taxon>
        <taxon>Bacillaceae</taxon>
        <taxon>Alkalicoccobacillus</taxon>
    </lineage>
</organism>
<gene>
    <name evidence="3" type="ORF">MKY91_01015</name>
</gene>
<protein>
    <submittedName>
        <fullName evidence="3">YxlC family protein</fullName>
    </submittedName>
</protein>
<dbReference type="EMBL" id="JBCITK010000001">
    <property type="protein sequence ID" value="MEN0641748.1"/>
    <property type="molecule type" value="Genomic_DNA"/>
</dbReference>
<feature type="transmembrane region" description="Helical" evidence="2">
    <location>
        <begin position="87"/>
        <end position="104"/>
    </location>
</feature>
<keyword evidence="4" id="KW-1185">Reference proteome</keyword>